<proteinExistence type="predicted"/>
<gene>
    <name evidence="3" type="ORF">UFOPK3197_00122</name>
</gene>
<dbReference type="InterPro" id="IPR036380">
    <property type="entry name" value="Isochorismatase-like_sf"/>
</dbReference>
<dbReference type="CDD" id="cd00431">
    <property type="entry name" value="cysteine_hydrolases"/>
    <property type="match status" value="1"/>
</dbReference>
<evidence type="ECO:0000313" key="3">
    <source>
        <dbReference type="EMBL" id="CAB4819769.1"/>
    </source>
</evidence>
<evidence type="ECO:0000259" key="2">
    <source>
        <dbReference type="Pfam" id="PF00857"/>
    </source>
</evidence>
<reference evidence="3" key="1">
    <citation type="submission" date="2020-05" db="EMBL/GenBank/DDBJ databases">
        <authorList>
            <person name="Chiriac C."/>
            <person name="Salcher M."/>
            <person name="Ghai R."/>
            <person name="Kavagutti S V."/>
        </authorList>
    </citation>
    <scope>NUCLEOTIDE SEQUENCE</scope>
</reference>
<evidence type="ECO:0000256" key="1">
    <source>
        <dbReference type="ARBA" id="ARBA00022801"/>
    </source>
</evidence>
<dbReference type="Gene3D" id="3.40.50.850">
    <property type="entry name" value="Isochorismatase-like"/>
    <property type="match status" value="1"/>
</dbReference>
<name>A0A6J6ZE35_9ZZZZ</name>
<accession>A0A6J6ZE35</accession>
<organism evidence="3">
    <name type="scientific">freshwater metagenome</name>
    <dbReference type="NCBI Taxonomy" id="449393"/>
    <lineage>
        <taxon>unclassified sequences</taxon>
        <taxon>metagenomes</taxon>
        <taxon>ecological metagenomes</taxon>
    </lineage>
</organism>
<dbReference type="Pfam" id="PF00857">
    <property type="entry name" value="Isochorismatase"/>
    <property type="match status" value="1"/>
</dbReference>
<dbReference type="InterPro" id="IPR050272">
    <property type="entry name" value="Isochorismatase-like_hydrls"/>
</dbReference>
<dbReference type="GO" id="GO:0016787">
    <property type="term" value="F:hydrolase activity"/>
    <property type="evidence" value="ECO:0007669"/>
    <property type="project" value="UniProtKB-KW"/>
</dbReference>
<dbReference type="PANTHER" id="PTHR43540:SF1">
    <property type="entry name" value="ISOCHORISMATASE HYDROLASE"/>
    <property type="match status" value="1"/>
</dbReference>
<protein>
    <submittedName>
        <fullName evidence="3">Unannotated protein</fullName>
    </submittedName>
</protein>
<dbReference type="SUPFAM" id="SSF52499">
    <property type="entry name" value="Isochorismatase-like hydrolases"/>
    <property type="match status" value="1"/>
</dbReference>
<dbReference type="EMBL" id="CAFABI010000008">
    <property type="protein sequence ID" value="CAB4819769.1"/>
    <property type="molecule type" value="Genomic_DNA"/>
</dbReference>
<dbReference type="AlphaFoldDB" id="A0A6J6ZE35"/>
<keyword evidence="1" id="KW-0378">Hydrolase</keyword>
<dbReference type="InterPro" id="IPR000868">
    <property type="entry name" value="Isochorismatase-like_dom"/>
</dbReference>
<dbReference type="PANTHER" id="PTHR43540">
    <property type="entry name" value="PEROXYUREIDOACRYLATE/UREIDOACRYLATE AMIDOHYDROLASE-RELATED"/>
    <property type="match status" value="1"/>
</dbReference>
<feature type="domain" description="Isochorismatase-like" evidence="2">
    <location>
        <begin position="37"/>
        <end position="227"/>
    </location>
</feature>
<sequence>MRRVSVPFSNSDAMQESFQDHFAQFDFGFTLTASKTALMIIDMQYASASRDMGMGRRLNLRGQDELGRYRFDRIEKTCVPTIQRLLQFFRAHGLRIIYLTIGSNLSDYMDMPQTLREVARANNNRKGEREHEILDALKPQSGEIILNKTTTGGFASTSLDSTLRTFGLHTLAFCGVSTDQCVESTARVAADLGYNCIIVEDGCGASSSELHDATMKSFRRILGRVSSSVTLMNEISAQVLLQSGPRKD</sequence>